<gene>
    <name evidence="1" type="ORF">HMPREF9442_01100</name>
</gene>
<dbReference type="OrthoDB" id="1551452at2"/>
<comment type="caution">
    <text evidence="1">The sequence shown here is derived from an EMBL/GenBank/DDBJ whole genome shotgun (WGS) entry which is preliminary data.</text>
</comment>
<name>F3QSE2_9BACT</name>
<protein>
    <submittedName>
        <fullName evidence="1">HpaII restriction endonuclease</fullName>
    </submittedName>
</protein>
<keyword evidence="2" id="KW-1185">Reference proteome</keyword>
<accession>F3QSE2</accession>
<proteinExistence type="predicted"/>
<evidence type="ECO:0000313" key="1">
    <source>
        <dbReference type="EMBL" id="EGG55229.1"/>
    </source>
</evidence>
<dbReference type="AlphaFoldDB" id="F3QSE2"/>
<organism evidence="1 2">
    <name type="scientific">Paraprevotella xylaniphila YIT 11841</name>
    <dbReference type="NCBI Taxonomy" id="762982"/>
    <lineage>
        <taxon>Bacteria</taxon>
        <taxon>Pseudomonadati</taxon>
        <taxon>Bacteroidota</taxon>
        <taxon>Bacteroidia</taxon>
        <taxon>Bacteroidales</taxon>
        <taxon>Prevotellaceae</taxon>
        <taxon>Paraprevotella</taxon>
    </lineage>
</organism>
<dbReference type="STRING" id="762982.HMPREF9442_01100"/>
<dbReference type="Proteomes" id="UP000005546">
    <property type="component" value="Unassembled WGS sequence"/>
</dbReference>
<sequence>MDMLTATRREWNELYVFFNLLAQGEVVLGNEEGLPSGRVLPIFRVTRQEHDGERRYTMEETDIHVEGEQMDERFPREDFGTVASMILDALKRDRNEEVEAPEGVEGFLDALKIYDMEARTDDRTDFYITFHDDSFPPVGFRIYSRLCAMVPLLDGGRTANLKFEQGGIRFSQPAVNKINYTEDPDNPNEVARRMLYIESMGGVLKYNDVADKVFRSNLCLIDLNFSRVLAEMVRLMHLDNISRVDELTALIEDRNPLKIKEELIRKHGYYRHKMKEFLLAVALGLRPAKQYDGTDSAVAGFVMVDAEGRMVAYRKTERQVFADFLFTHTRLEKGHPEKDKYGYLERENRAYYLKLNLKIGFVKK</sequence>
<keyword evidence="1" id="KW-0540">Nuclease</keyword>
<dbReference type="Pfam" id="PF09561">
    <property type="entry name" value="RE_HpaII"/>
    <property type="match status" value="1"/>
</dbReference>
<dbReference type="InterPro" id="IPR019062">
    <property type="entry name" value="Restrct_endonuc_II_HpaII"/>
</dbReference>
<keyword evidence="1" id="KW-0255">Endonuclease</keyword>
<reference evidence="1 2" key="1">
    <citation type="submission" date="2011-02" db="EMBL/GenBank/DDBJ databases">
        <authorList>
            <person name="Weinstock G."/>
            <person name="Sodergren E."/>
            <person name="Clifton S."/>
            <person name="Fulton L."/>
            <person name="Fulton B."/>
            <person name="Courtney L."/>
            <person name="Fronick C."/>
            <person name="Harrison M."/>
            <person name="Strong C."/>
            <person name="Farmer C."/>
            <person name="Delahaunty K."/>
            <person name="Markovic C."/>
            <person name="Hall O."/>
            <person name="Minx P."/>
            <person name="Tomlinson C."/>
            <person name="Mitreva M."/>
            <person name="Hou S."/>
            <person name="Chen J."/>
            <person name="Wollam A."/>
            <person name="Pepin K.H."/>
            <person name="Johnson M."/>
            <person name="Bhonagiri V."/>
            <person name="Zhang X."/>
            <person name="Suruliraj S."/>
            <person name="Warren W."/>
            <person name="Chinwalla A."/>
            <person name="Mardis E.R."/>
            <person name="Wilson R.K."/>
        </authorList>
    </citation>
    <scope>NUCLEOTIDE SEQUENCE [LARGE SCALE GENOMIC DNA]</scope>
    <source>
        <strain evidence="1 2">YIT 11841</strain>
    </source>
</reference>
<evidence type="ECO:0000313" key="2">
    <source>
        <dbReference type="Proteomes" id="UP000005546"/>
    </source>
</evidence>
<keyword evidence="1" id="KW-0378">Hydrolase</keyword>
<dbReference type="GO" id="GO:0004519">
    <property type="term" value="F:endonuclease activity"/>
    <property type="evidence" value="ECO:0007669"/>
    <property type="project" value="UniProtKB-KW"/>
</dbReference>
<dbReference type="EMBL" id="AFBR01000028">
    <property type="protein sequence ID" value="EGG55229.1"/>
    <property type="molecule type" value="Genomic_DNA"/>
</dbReference>
<dbReference type="RefSeq" id="WP_008625925.1">
    <property type="nucleotide sequence ID" value="NZ_GL883831.1"/>
</dbReference>
<dbReference type="eggNOG" id="ENOG502Z803">
    <property type="taxonomic scope" value="Bacteria"/>
</dbReference>
<dbReference type="HOGENOM" id="CLU_064503_0_0_10"/>